<dbReference type="PANTHER" id="PTHR35442">
    <property type="entry name" value="TRANSMEMBRANE PROTEIN 249"/>
    <property type="match status" value="1"/>
</dbReference>
<reference evidence="2 3" key="1">
    <citation type="submission" date="2015-12" db="EMBL/GenBank/DDBJ databases">
        <title>The genome of Folsomia candida.</title>
        <authorList>
            <person name="Faddeeva A."/>
            <person name="Derks M.F."/>
            <person name="Anvar Y."/>
            <person name="Smit S."/>
            <person name="Van Straalen N."/>
            <person name="Roelofs D."/>
        </authorList>
    </citation>
    <scope>NUCLEOTIDE SEQUENCE [LARGE SCALE GENOMIC DNA]</scope>
    <source>
        <strain evidence="2 3">VU population</strain>
        <tissue evidence="2">Whole body</tissue>
    </source>
</reference>
<feature type="transmembrane region" description="Helical" evidence="1">
    <location>
        <begin position="54"/>
        <end position="73"/>
    </location>
</feature>
<accession>A0A226DXX5</accession>
<dbReference type="Pfam" id="PF15158">
    <property type="entry name" value="TMEM249"/>
    <property type="match status" value="1"/>
</dbReference>
<keyword evidence="3" id="KW-1185">Reference proteome</keyword>
<evidence type="ECO:0000313" key="2">
    <source>
        <dbReference type="EMBL" id="OXA50312.1"/>
    </source>
</evidence>
<dbReference type="OMA" id="RFQLWAL"/>
<keyword evidence="1" id="KW-1133">Transmembrane helix</keyword>
<name>A0A226DXX5_FOLCA</name>
<feature type="transmembrane region" description="Helical" evidence="1">
    <location>
        <begin position="79"/>
        <end position="100"/>
    </location>
</feature>
<proteinExistence type="predicted"/>
<dbReference type="Proteomes" id="UP000198287">
    <property type="component" value="Unassembled WGS sequence"/>
</dbReference>
<comment type="caution">
    <text evidence="2">The sequence shown here is derived from an EMBL/GenBank/DDBJ whole genome shotgun (WGS) entry which is preliminary data.</text>
</comment>
<dbReference type="AlphaFoldDB" id="A0A226DXX5"/>
<dbReference type="PANTHER" id="PTHR35442:SF1">
    <property type="entry name" value="CATION CHANNEL SPERM-ASSOCIATED AUXILIARY SUBUNIT TMEM249"/>
    <property type="match status" value="1"/>
</dbReference>
<organism evidence="2 3">
    <name type="scientific">Folsomia candida</name>
    <name type="common">Springtail</name>
    <dbReference type="NCBI Taxonomy" id="158441"/>
    <lineage>
        <taxon>Eukaryota</taxon>
        <taxon>Metazoa</taxon>
        <taxon>Ecdysozoa</taxon>
        <taxon>Arthropoda</taxon>
        <taxon>Hexapoda</taxon>
        <taxon>Collembola</taxon>
        <taxon>Entomobryomorpha</taxon>
        <taxon>Isotomoidea</taxon>
        <taxon>Isotomidae</taxon>
        <taxon>Proisotominae</taxon>
        <taxon>Folsomia</taxon>
    </lineage>
</organism>
<dbReference type="EMBL" id="LNIX01000009">
    <property type="protein sequence ID" value="OXA50312.1"/>
    <property type="molecule type" value="Genomic_DNA"/>
</dbReference>
<gene>
    <name evidence="2" type="ORF">Fcan01_15218</name>
</gene>
<keyword evidence="1" id="KW-0472">Membrane</keyword>
<sequence>MFRDDTFMTQLKYWRSYKPEEELYVRLKENPVWPFKSIGDGYFYVSFRSDRVEYGIAVIALTLFFLVITMVFLGPFSMAFAAFSTSFIIGCWTLHGKFAWRELIVSRRGKGKYIVRVFQNEEILFQSEIRNVYIRLIRKIDALGDPYFSLILGGYEIDDHRITRMTKAEGPLRIMGMRIASRVGINFFDWKDESEEHLIWHFKTYSKIRYKTDAQIMFQKSSTNLHSIVSQAQPELEEDTDRKKVKVVKTVKINN</sequence>
<evidence type="ECO:0000256" key="1">
    <source>
        <dbReference type="SAM" id="Phobius"/>
    </source>
</evidence>
<protein>
    <submittedName>
        <fullName evidence="2">Uncharacterized protein</fullName>
    </submittedName>
</protein>
<dbReference type="OrthoDB" id="5519333at2759"/>
<keyword evidence="1" id="KW-0812">Transmembrane</keyword>
<dbReference type="InterPro" id="IPR027861">
    <property type="entry name" value="TMEM249"/>
</dbReference>
<evidence type="ECO:0000313" key="3">
    <source>
        <dbReference type="Proteomes" id="UP000198287"/>
    </source>
</evidence>